<accession>A0A060VPH8</accession>
<organism evidence="1 2">
    <name type="scientific">Oncorhynchus mykiss</name>
    <name type="common">Rainbow trout</name>
    <name type="synonym">Salmo gairdneri</name>
    <dbReference type="NCBI Taxonomy" id="8022"/>
    <lineage>
        <taxon>Eukaryota</taxon>
        <taxon>Metazoa</taxon>
        <taxon>Chordata</taxon>
        <taxon>Craniata</taxon>
        <taxon>Vertebrata</taxon>
        <taxon>Euteleostomi</taxon>
        <taxon>Actinopterygii</taxon>
        <taxon>Neopterygii</taxon>
        <taxon>Teleostei</taxon>
        <taxon>Protacanthopterygii</taxon>
        <taxon>Salmoniformes</taxon>
        <taxon>Salmonidae</taxon>
        <taxon>Salmoninae</taxon>
        <taxon>Oncorhynchus</taxon>
    </lineage>
</organism>
<evidence type="ECO:0000313" key="2">
    <source>
        <dbReference type="Proteomes" id="UP000193380"/>
    </source>
</evidence>
<dbReference type="PaxDb" id="8022-A0A060VPH8"/>
<name>A0A060VPH8_ONCMY</name>
<dbReference type="AlphaFoldDB" id="A0A060VPH8"/>
<dbReference type="EMBL" id="FR904268">
    <property type="protein sequence ID" value="CDQ56732.1"/>
    <property type="molecule type" value="Genomic_DNA"/>
</dbReference>
<dbReference type="STRING" id="8022.A0A060VPH8"/>
<reference evidence="1" key="1">
    <citation type="journal article" date="2014" name="Nat. Commun.">
        <title>The rainbow trout genome provides novel insights into evolution after whole-genome duplication in vertebrates.</title>
        <authorList>
            <person name="Berthelot C."/>
            <person name="Brunet F."/>
            <person name="Chalopin D."/>
            <person name="Juanchich A."/>
            <person name="Bernard M."/>
            <person name="Noel B."/>
            <person name="Bento P."/>
            <person name="Da Silva C."/>
            <person name="Labadie K."/>
            <person name="Alberti A."/>
            <person name="Aury J.M."/>
            <person name="Louis A."/>
            <person name="Dehais P."/>
            <person name="Bardou P."/>
            <person name="Montfort J."/>
            <person name="Klopp C."/>
            <person name="Cabau C."/>
            <person name="Gaspin C."/>
            <person name="Thorgaard G.H."/>
            <person name="Boussaha M."/>
            <person name="Quillet E."/>
            <person name="Guyomard R."/>
            <person name="Galiana D."/>
            <person name="Bobe J."/>
            <person name="Volff J.N."/>
            <person name="Genet C."/>
            <person name="Wincker P."/>
            <person name="Jaillon O."/>
            <person name="Roest Crollius H."/>
            <person name="Guiguen Y."/>
        </authorList>
    </citation>
    <scope>NUCLEOTIDE SEQUENCE [LARGE SCALE GENOMIC DNA]</scope>
</reference>
<sequence length="153" mass="17686">MEEKKRWMSSIFWKRRAKENEKELLNEMSLKKAVEASGCKSQELEANLVAMSEELKKKDDWAEELQRSSDIDLVQQMKQLRRTLDDAEGLSCDTKKEWAHLRSENISLKERDVSSTSVSVCSLYLNANCAQWIDHYRVALALTLCLGLAFMSH</sequence>
<dbReference type="Proteomes" id="UP000193380">
    <property type="component" value="Unassembled WGS sequence"/>
</dbReference>
<gene>
    <name evidence="1" type="ORF">GSONMT00064935001</name>
</gene>
<reference evidence="1" key="2">
    <citation type="submission" date="2014-03" db="EMBL/GenBank/DDBJ databases">
        <authorList>
            <person name="Genoscope - CEA"/>
        </authorList>
    </citation>
    <scope>NUCLEOTIDE SEQUENCE</scope>
</reference>
<evidence type="ECO:0000313" key="1">
    <source>
        <dbReference type="EMBL" id="CDQ56732.1"/>
    </source>
</evidence>
<proteinExistence type="predicted"/>
<protein>
    <submittedName>
        <fullName evidence="1">Uncharacterized protein</fullName>
    </submittedName>
</protein>